<proteinExistence type="predicted"/>
<dbReference type="EMBL" id="AZTB01000004">
    <property type="protein sequence ID" value="KGG81234.1"/>
    <property type="molecule type" value="Genomic_DNA"/>
</dbReference>
<name>A0A096CXD3_9FIRM</name>
<dbReference type="STRING" id="1156417.Y919_01625"/>
<organism evidence="1 2">
    <name type="scientific">Caloranaerobacter azorensis H53214</name>
    <dbReference type="NCBI Taxonomy" id="1156417"/>
    <lineage>
        <taxon>Bacteria</taxon>
        <taxon>Bacillati</taxon>
        <taxon>Bacillota</taxon>
        <taxon>Tissierellia</taxon>
        <taxon>Tissierellales</taxon>
        <taxon>Thermohalobacteraceae</taxon>
        <taxon>Caloranaerobacter</taxon>
    </lineage>
</organism>
<evidence type="ECO:0000313" key="1">
    <source>
        <dbReference type="EMBL" id="KGG81234.1"/>
    </source>
</evidence>
<reference evidence="1 2" key="1">
    <citation type="submission" date="2013-12" db="EMBL/GenBank/DDBJ databases">
        <title>Draft genome sequence of Caloranaerobacter sp. H53214.</title>
        <authorList>
            <person name="Jiang L.J."/>
            <person name="Shao Z.Z."/>
            <person name="Long M.N."/>
        </authorList>
    </citation>
    <scope>NUCLEOTIDE SEQUENCE [LARGE SCALE GENOMIC DNA]</scope>
    <source>
        <strain evidence="1 2">H53214</strain>
    </source>
</reference>
<gene>
    <name evidence="1" type="ORF">Y919_01625</name>
</gene>
<dbReference type="Proteomes" id="UP000029622">
    <property type="component" value="Unassembled WGS sequence"/>
</dbReference>
<dbReference type="AlphaFoldDB" id="A0A096CXD3"/>
<accession>A0A096CXD3</accession>
<sequence>MASREQLKMVAQNCSQYRPKGASMVSSTSAIDDKNKSCVNCEHFTEDNKCDINLVDEILSNMDVKLD</sequence>
<comment type="caution">
    <text evidence="1">The sequence shown here is derived from an EMBL/GenBank/DDBJ whole genome shotgun (WGS) entry which is preliminary data.</text>
</comment>
<protein>
    <submittedName>
        <fullName evidence="1">Uncharacterized protein</fullName>
    </submittedName>
</protein>
<evidence type="ECO:0000313" key="2">
    <source>
        <dbReference type="Proteomes" id="UP000029622"/>
    </source>
</evidence>
<dbReference type="RefSeq" id="WP_035161751.1">
    <property type="nucleotide sequence ID" value="NZ_AZTB01000004.1"/>
</dbReference>